<comment type="caution">
    <text evidence="1">The sequence shown here is derived from an EMBL/GenBank/DDBJ whole genome shotgun (WGS) entry which is preliminary data.</text>
</comment>
<reference evidence="1" key="1">
    <citation type="journal article" date="2022" name="Int. J. Mol. Sci.">
        <title>Draft Genome of Tanacetum Coccineum: Genomic Comparison of Closely Related Tanacetum-Family Plants.</title>
        <authorList>
            <person name="Yamashiro T."/>
            <person name="Shiraishi A."/>
            <person name="Nakayama K."/>
            <person name="Satake H."/>
        </authorList>
    </citation>
    <scope>NUCLEOTIDE SEQUENCE</scope>
</reference>
<keyword evidence="2" id="KW-1185">Reference proteome</keyword>
<protein>
    <submittedName>
        <fullName evidence="1">Uncharacterized protein</fullName>
    </submittedName>
</protein>
<dbReference type="Proteomes" id="UP001151760">
    <property type="component" value="Unassembled WGS sequence"/>
</dbReference>
<reference evidence="1" key="2">
    <citation type="submission" date="2022-01" db="EMBL/GenBank/DDBJ databases">
        <authorList>
            <person name="Yamashiro T."/>
            <person name="Shiraishi A."/>
            <person name="Satake H."/>
            <person name="Nakayama K."/>
        </authorList>
    </citation>
    <scope>NUCLEOTIDE SEQUENCE</scope>
</reference>
<evidence type="ECO:0000313" key="2">
    <source>
        <dbReference type="Proteomes" id="UP001151760"/>
    </source>
</evidence>
<gene>
    <name evidence="1" type="ORF">Tco_1033044</name>
</gene>
<name>A0ABQ5GEJ5_9ASTR</name>
<accession>A0ABQ5GEJ5</accession>
<dbReference type="EMBL" id="BQNB010018380">
    <property type="protein sequence ID" value="GJT73758.1"/>
    <property type="molecule type" value="Genomic_DNA"/>
</dbReference>
<sequence>MLHSNLEGVDLLMGSRGDNLYTLSRWEYDGILSDLSIYKASKYHPVKASSSISLNFGAIINLQDMDLSEVSLSSRLKDHLCSQCIRQKFKKPQTNPYLRNNNQEKTLSVAYGSVWDNAVTSVNGKSTPRYCPDDYSIYMREIGQLQPKADMVFSLEMHPQESKPDLQQIIPEGLNETIMLTLKS</sequence>
<evidence type="ECO:0000313" key="1">
    <source>
        <dbReference type="EMBL" id="GJT73758.1"/>
    </source>
</evidence>
<organism evidence="1 2">
    <name type="scientific">Tanacetum coccineum</name>
    <dbReference type="NCBI Taxonomy" id="301880"/>
    <lineage>
        <taxon>Eukaryota</taxon>
        <taxon>Viridiplantae</taxon>
        <taxon>Streptophyta</taxon>
        <taxon>Embryophyta</taxon>
        <taxon>Tracheophyta</taxon>
        <taxon>Spermatophyta</taxon>
        <taxon>Magnoliopsida</taxon>
        <taxon>eudicotyledons</taxon>
        <taxon>Gunneridae</taxon>
        <taxon>Pentapetalae</taxon>
        <taxon>asterids</taxon>
        <taxon>campanulids</taxon>
        <taxon>Asterales</taxon>
        <taxon>Asteraceae</taxon>
        <taxon>Asteroideae</taxon>
        <taxon>Anthemideae</taxon>
        <taxon>Anthemidinae</taxon>
        <taxon>Tanacetum</taxon>
    </lineage>
</organism>
<proteinExistence type="predicted"/>